<dbReference type="InterPro" id="IPR006321">
    <property type="entry name" value="PilT/PilU"/>
</dbReference>
<dbReference type="GO" id="GO:0016887">
    <property type="term" value="F:ATP hydrolysis activity"/>
    <property type="evidence" value="ECO:0007669"/>
    <property type="project" value="InterPro"/>
</dbReference>
<dbReference type="Gene3D" id="3.30.450.90">
    <property type="match status" value="1"/>
</dbReference>
<accession>A0A1W1BSL6</accession>
<dbReference type="PANTHER" id="PTHR30486">
    <property type="entry name" value="TWITCHING MOTILITY PROTEIN PILT"/>
    <property type="match status" value="1"/>
</dbReference>
<dbReference type="SUPFAM" id="SSF52540">
    <property type="entry name" value="P-loop containing nucleoside triphosphate hydrolases"/>
    <property type="match status" value="1"/>
</dbReference>
<reference evidence="3" key="1">
    <citation type="submission" date="2016-10" db="EMBL/GenBank/DDBJ databases">
        <authorList>
            <person name="de Groot N.N."/>
        </authorList>
    </citation>
    <scope>NUCLEOTIDE SEQUENCE</scope>
</reference>
<protein>
    <submittedName>
        <fullName evidence="3">Twitching motility protein PilT</fullName>
    </submittedName>
</protein>
<evidence type="ECO:0000256" key="1">
    <source>
        <dbReference type="ARBA" id="ARBA00006611"/>
    </source>
</evidence>
<gene>
    <name evidence="3" type="ORF">MNB_SV-8-599</name>
</gene>
<name>A0A1W1BSL6_9ZZZZ</name>
<dbReference type="SMART" id="SM00382">
    <property type="entry name" value="AAA"/>
    <property type="match status" value="1"/>
</dbReference>
<dbReference type="CDD" id="cd01131">
    <property type="entry name" value="PilT"/>
    <property type="match status" value="1"/>
</dbReference>
<dbReference type="Pfam" id="PF00437">
    <property type="entry name" value="T2SSE"/>
    <property type="match status" value="1"/>
</dbReference>
<feature type="domain" description="AAA+ ATPase" evidence="2">
    <location>
        <begin position="124"/>
        <end position="250"/>
    </location>
</feature>
<dbReference type="InterPro" id="IPR001482">
    <property type="entry name" value="T2SS/T4SS_dom"/>
</dbReference>
<dbReference type="GO" id="GO:0005524">
    <property type="term" value="F:ATP binding"/>
    <property type="evidence" value="ECO:0007669"/>
    <property type="project" value="InterPro"/>
</dbReference>
<organism evidence="3">
    <name type="scientific">hydrothermal vent metagenome</name>
    <dbReference type="NCBI Taxonomy" id="652676"/>
    <lineage>
        <taxon>unclassified sequences</taxon>
        <taxon>metagenomes</taxon>
        <taxon>ecological metagenomes</taxon>
    </lineage>
</organism>
<comment type="similarity">
    <text evidence="1">Belongs to the GSP E family.</text>
</comment>
<dbReference type="InterPro" id="IPR027417">
    <property type="entry name" value="P-loop_NTPase"/>
</dbReference>
<dbReference type="EMBL" id="FPHD01000039">
    <property type="protein sequence ID" value="SFV56516.1"/>
    <property type="molecule type" value="Genomic_DNA"/>
</dbReference>
<evidence type="ECO:0000313" key="3">
    <source>
        <dbReference type="EMBL" id="SFV56516.1"/>
    </source>
</evidence>
<proteinExistence type="inferred from homology"/>
<dbReference type="Gene3D" id="3.40.50.300">
    <property type="entry name" value="P-loop containing nucleotide triphosphate hydrolases"/>
    <property type="match status" value="1"/>
</dbReference>
<dbReference type="AlphaFoldDB" id="A0A1W1BSL6"/>
<dbReference type="InterPro" id="IPR050921">
    <property type="entry name" value="T4SS_GSP_E_ATPase"/>
</dbReference>
<sequence length="382" mass="42758">MEKKLKKYLDYLIKHQGSDLHLKAGSNVYMRVNGELFALKEDKLTHDDMVAIAKDMLTTPQYNQLVESKELDCSYALDETKRFRVNFFYQVGGLSAALRAIPEKILSIDELHLPEVVKDLADLQSGLVLVTGVTGSGKSTTLAAMLDRINKSKRKHIISIEDPVEYMHKEQKSLVTQRAIGTNTHSFANALRSALREDIDIIFIGELRDLETMEIALHAANTGHLVFSTLHTLDAKESISRIIGMFPNEEQERIRMTLSFVLEGVISQRLVKDKEGGRVPAVEVMKGTARISELIVEKRDSEILEAIVKGKEIYGTQSFDQSLLDLYHSKKITQEEALRNATSPSDMSLAIQGIRQASGHENVKSITGKGRSNFFDLKNSQA</sequence>
<dbReference type="NCBIfam" id="TIGR01420">
    <property type="entry name" value="pilT_fam"/>
    <property type="match status" value="1"/>
</dbReference>
<evidence type="ECO:0000259" key="2">
    <source>
        <dbReference type="SMART" id="SM00382"/>
    </source>
</evidence>
<dbReference type="InterPro" id="IPR003593">
    <property type="entry name" value="AAA+_ATPase"/>
</dbReference>